<name>A0ABP4SM85_9ACTN</name>
<proteinExistence type="predicted"/>
<feature type="domain" description="PPM-type phosphatase" evidence="1">
    <location>
        <begin position="72"/>
        <end position="252"/>
    </location>
</feature>
<dbReference type="Pfam" id="PF13672">
    <property type="entry name" value="PP2C_2"/>
    <property type="match status" value="1"/>
</dbReference>
<dbReference type="RefSeq" id="WP_344485495.1">
    <property type="nucleotide sequence ID" value="NZ_BAAAQF010000006.1"/>
</dbReference>
<keyword evidence="3" id="KW-1185">Reference proteome</keyword>
<comment type="caution">
    <text evidence="2">The sequence shown here is derived from an EMBL/GenBank/DDBJ whole genome shotgun (WGS) entry which is preliminary data.</text>
</comment>
<evidence type="ECO:0000259" key="1">
    <source>
        <dbReference type="Pfam" id="PF13672"/>
    </source>
</evidence>
<reference evidence="3" key="1">
    <citation type="journal article" date="2019" name="Int. J. Syst. Evol. Microbiol.">
        <title>The Global Catalogue of Microorganisms (GCM) 10K type strain sequencing project: providing services to taxonomists for standard genome sequencing and annotation.</title>
        <authorList>
            <consortium name="The Broad Institute Genomics Platform"/>
            <consortium name="The Broad Institute Genome Sequencing Center for Infectious Disease"/>
            <person name="Wu L."/>
            <person name="Ma J."/>
        </authorList>
    </citation>
    <scope>NUCLEOTIDE SEQUENCE [LARGE SCALE GENOMIC DNA]</scope>
    <source>
        <strain evidence="3">JCM 16001</strain>
    </source>
</reference>
<accession>A0ABP4SM85</accession>
<organism evidence="2 3">
    <name type="scientific">Glycomyces endophyticus</name>
    <dbReference type="NCBI Taxonomy" id="480996"/>
    <lineage>
        <taxon>Bacteria</taxon>
        <taxon>Bacillati</taxon>
        <taxon>Actinomycetota</taxon>
        <taxon>Actinomycetes</taxon>
        <taxon>Glycomycetales</taxon>
        <taxon>Glycomycetaceae</taxon>
        <taxon>Glycomyces</taxon>
    </lineage>
</organism>
<sequence length="549" mass="59545">MDDTVQNRLQLTPGRPTAAWGDREPPWVPETLGRRARTAEAAWKLDPDPAYPDTVYEQGRIGDVTVAAAAVRGAKHRYEGKPRQDSALARSAGGAWAVAAVADGVGSVDHSQVAAEAAVRLCIEDLARRLESSGADAFRQGRALFKHVNTRLERLQGPRTTLTVAAMAAKPDGDGFYPYWIARVGDSPAYVIDERRLIELFPLERDEDFSTVTAAMPTAALRDCFRERMGLLSPGQALALVSDGIGDLITTDGHRAARSGGPIADDSRDHFGERWSSAPDPLDFLRQTQLRRKSFDDDRSAAVFWTALPEHREPAPPLLPAGALPIGPTLPRDLELRAGRHGDIEVRAAVAGSDLSKASGIPRRSRILIAAHADRIVAIVAAPIVLGAERTVERWTSTLQAAVELMPPDQPSEDWTVLPWTHAVRTLRDDPEIHLDAIAAALICVEPTAGSVHYTLSLSGGPSALIAGDGIQQSLGEPRRVFTGTAGEPEMRLYADHLDEDKTLLLTYGLIPALIDRVHLRPGPLQTIDLLGRGTAQRERFAVVLWGER</sequence>
<dbReference type="Proteomes" id="UP001499851">
    <property type="component" value="Unassembled WGS sequence"/>
</dbReference>
<gene>
    <name evidence="2" type="ORF">GCM10009830_20620</name>
</gene>
<evidence type="ECO:0000313" key="3">
    <source>
        <dbReference type="Proteomes" id="UP001499851"/>
    </source>
</evidence>
<dbReference type="Gene3D" id="3.60.40.10">
    <property type="entry name" value="PPM-type phosphatase domain"/>
    <property type="match status" value="1"/>
</dbReference>
<dbReference type="EMBL" id="BAAAQF010000006">
    <property type="protein sequence ID" value="GAA1674131.1"/>
    <property type="molecule type" value="Genomic_DNA"/>
</dbReference>
<dbReference type="InterPro" id="IPR001932">
    <property type="entry name" value="PPM-type_phosphatase-like_dom"/>
</dbReference>
<dbReference type="SUPFAM" id="SSF81606">
    <property type="entry name" value="PP2C-like"/>
    <property type="match status" value="1"/>
</dbReference>
<evidence type="ECO:0000313" key="2">
    <source>
        <dbReference type="EMBL" id="GAA1674131.1"/>
    </source>
</evidence>
<protein>
    <recommendedName>
        <fullName evidence="1">PPM-type phosphatase domain-containing protein</fullName>
    </recommendedName>
</protein>
<dbReference type="InterPro" id="IPR036457">
    <property type="entry name" value="PPM-type-like_dom_sf"/>
</dbReference>